<dbReference type="InterPro" id="IPR036343">
    <property type="entry name" value="GluRdtase_N_sf"/>
</dbReference>
<dbReference type="SUPFAM" id="SSF69742">
    <property type="entry name" value="Glutamyl tRNA-reductase catalytic, N-terminal domain"/>
    <property type="match status" value="1"/>
</dbReference>
<dbReference type="PROSITE" id="PS00747">
    <property type="entry name" value="GLUTR"/>
    <property type="match status" value="1"/>
</dbReference>
<evidence type="ECO:0000259" key="9">
    <source>
        <dbReference type="Pfam" id="PF01488"/>
    </source>
</evidence>
<evidence type="ECO:0000259" key="10">
    <source>
        <dbReference type="Pfam" id="PF05201"/>
    </source>
</evidence>
<sequence length="417" mass="46312">MALLAIGISFRTADVSLRERFAFPETDMIPVLKDLANSVQGLTESVILSTCNRTEIYCSIEKTAHEHLVHWLLENRQGDLEDFKSINYTYWDHEAARHMMRVTAGLDSQVLGEPQITGQVKDAYDAARRAETLGPQLNLLARHTFHAAKQVRSTTEIGRNPVSVASAAVTTAHQIFSDLATTSALLVGAGDTIELVARHLRSAGVRRITIANRSLENASSLAAKVADHAIPLSEIGDVLHEYDVVISSTGSPEPVIDKKTVQEARRNRRYRPLFMVDIAVPRDIDPAVVTLKDVYLYTIDDLTSVIEENIEGRRESAEQAEEIITGAVEKYAVEQGARRGQELIELFRHSANNVRDAELKRAIDRLEAGSEPSELLSRLAHDLTNKLIHSPTLTIRNAASDDRRDLLDYIRKSLALD</sequence>
<reference evidence="11" key="1">
    <citation type="submission" date="2018-05" db="EMBL/GenBank/DDBJ databases">
        <authorList>
            <person name="Lanie J.A."/>
            <person name="Ng W.-L."/>
            <person name="Kazmierczak K.M."/>
            <person name="Andrzejewski T.M."/>
            <person name="Davidsen T.M."/>
            <person name="Wayne K.J."/>
            <person name="Tettelin H."/>
            <person name="Glass J.I."/>
            <person name="Rusch D."/>
            <person name="Podicherti R."/>
            <person name="Tsui H.-C.T."/>
            <person name="Winkler M.E."/>
        </authorList>
    </citation>
    <scope>NUCLEOTIDE SEQUENCE</scope>
</reference>
<evidence type="ECO:0000256" key="6">
    <source>
        <dbReference type="ARBA" id="ARBA00023244"/>
    </source>
</evidence>
<dbReference type="Pfam" id="PF05201">
    <property type="entry name" value="GlutR_N"/>
    <property type="match status" value="1"/>
</dbReference>
<evidence type="ECO:0000256" key="2">
    <source>
        <dbReference type="ARBA" id="ARBA00005916"/>
    </source>
</evidence>
<dbReference type="PANTHER" id="PTHR43013:SF1">
    <property type="entry name" value="GLUTAMYL-TRNA REDUCTASE"/>
    <property type="match status" value="1"/>
</dbReference>
<dbReference type="SUPFAM" id="SSF69075">
    <property type="entry name" value="Glutamyl tRNA-reductase dimerization domain"/>
    <property type="match status" value="1"/>
</dbReference>
<dbReference type="EC" id="1.2.1.70" evidence="3"/>
<dbReference type="SUPFAM" id="SSF51735">
    <property type="entry name" value="NAD(P)-binding Rossmann-fold domains"/>
    <property type="match status" value="1"/>
</dbReference>
<dbReference type="GO" id="GO:0050661">
    <property type="term" value="F:NADP binding"/>
    <property type="evidence" value="ECO:0007669"/>
    <property type="project" value="InterPro"/>
</dbReference>
<name>A0A381YB87_9ZZZZ</name>
<dbReference type="AlphaFoldDB" id="A0A381YB87"/>
<dbReference type="CDD" id="cd05213">
    <property type="entry name" value="NAD_bind_Glutamyl_tRNA_reduct"/>
    <property type="match status" value="1"/>
</dbReference>
<evidence type="ECO:0000256" key="7">
    <source>
        <dbReference type="ARBA" id="ARBA00047464"/>
    </source>
</evidence>
<feature type="domain" description="Tetrapyrrole biosynthesis glutamyl-tRNA reductase dimerisation" evidence="8">
    <location>
        <begin position="319"/>
        <end position="414"/>
    </location>
</feature>
<dbReference type="Gene3D" id="3.30.460.30">
    <property type="entry name" value="Glutamyl-tRNA reductase, N-terminal domain"/>
    <property type="match status" value="1"/>
</dbReference>
<evidence type="ECO:0000313" key="11">
    <source>
        <dbReference type="EMBL" id="SVA74264.1"/>
    </source>
</evidence>
<comment type="pathway">
    <text evidence="1">Porphyrin-containing compound metabolism; protoporphyrin-IX biosynthesis; 5-aminolevulinate from L-glutamyl-tRNA(Glu): step 1/2.</text>
</comment>
<dbReference type="HAMAP" id="MF_00087">
    <property type="entry name" value="Glu_tRNA_reductase"/>
    <property type="match status" value="1"/>
</dbReference>
<dbReference type="FunFam" id="3.30.460.30:FF:000001">
    <property type="entry name" value="Glutamyl-tRNA reductase"/>
    <property type="match status" value="1"/>
</dbReference>
<dbReference type="InterPro" id="IPR018214">
    <property type="entry name" value="GluRdtase_CS"/>
</dbReference>
<evidence type="ECO:0000256" key="5">
    <source>
        <dbReference type="ARBA" id="ARBA00023002"/>
    </source>
</evidence>
<dbReference type="PANTHER" id="PTHR43013">
    <property type="entry name" value="GLUTAMYL-TRNA REDUCTASE"/>
    <property type="match status" value="1"/>
</dbReference>
<evidence type="ECO:0000259" key="8">
    <source>
        <dbReference type="Pfam" id="PF00745"/>
    </source>
</evidence>
<dbReference type="GO" id="GO:0019353">
    <property type="term" value="P:protoporphyrinogen IX biosynthetic process from glutamate"/>
    <property type="evidence" value="ECO:0007669"/>
    <property type="project" value="TreeGrafter"/>
</dbReference>
<protein>
    <recommendedName>
        <fullName evidence="3">glutamyl-tRNA reductase</fullName>
        <ecNumber evidence="3">1.2.1.70</ecNumber>
    </recommendedName>
</protein>
<organism evidence="11">
    <name type="scientific">marine metagenome</name>
    <dbReference type="NCBI Taxonomy" id="408172"/>
    <lineage>
        <taxon>unclassified sequences</taxon>
        <taxon>metagenomes</taxon>
        <taxon>ecological metagenomes</taxon>
    </lineage>
</organism>
<dbReference type="InterPro" id="IPR015896">
    <property type="entry name" value="4pyrrol_synth_GluRdtase_dimer"/>
</dbReference>
<dbReference type="PIRSF" id="PIRSF000445">
    <property type="entry name" value="4pyrrol_synth_GluRdtase"/>
    <property type="match status" value="1"/>
</dbReference>
<keyword evidence="6" id="KW-0627">Porphyrin biosynthesis</keyword>
<dbReference type="GO" id="GO:0008883">
    <property type="term" value="F:glutamyl-tRNA reductase activity"/>
    <property type="evidence" value="ECO:0007669"/>
    <property type="project" value="UniProtKB-EC"/>
</dbReference>
<dbReference type="EMBL" id="UINC01017813">
    <property type="protein sequence ID" value="SVA74264.1"/>
    <property type="molecule type" value="Genomic_DNA"/>
</dbReference>
<feature type="domain" description="Quinate/shikimate 5-dehydrogenase/glutamyl-tRNA reductase" evidence="9">
    <location>
        <begin position="171"/>
        <end position="305"/>
    </location>
</feature>
<proteinExistence type="inferred from homology"/>
<comment type="similarity">
    <text evidence="2">Belongs to the glutamyl-tRNA reductase family.</text>
</comment>
<evidence type="ECO:0000256" key="3">
    <source>
        <dbReference type="ARBA" id="ARBA00012970"/>
    </source>
</evidence>
<dbReference type="Pfam" id="PF00745">
    <property type="entry name" value="GlutR_dimer"/>
    <property type="match status" value="1"/>
</dbReference>
<gene>
    <name evidence="11" type="ORF">METZ01_LOCUS127118</name>
</gene>
<dbReference type="InterPro" id="IPR036291">
    <property type="entry name" value="NAD(P)-bd_dom_sf"/>
</dbReference>
<dbReference type="InterPro" id="IPR036453">
    <property type="entry name" value="GluRdtase_dimer_dom_sf"/>
</dbReference>
<accession>A0A381YB87</accession>
<dbReference type="InterPro" id="IPR015895">
    <property type="entry name" value="4pyrrol_synth_GluRdtase_N"/>
</dbReference>
<dbReference type="InterPro" id="IPR000343">
    <property type="entry name" value="4pyrrol_synth_GluRdtase"/>
</dbReference>
<dbReference type="UniPathway" id="UPA00251">
    <property type="reaction ID" value="UER00316"/>
</dbReference>
<keyword evidence="4" id="KW-0521">NADP</keyword>
<dbReference type="Gene3D" id="3.40.50.720">
    <property type="entry name" value="NAD(P)-binding Rossmann-like Domain"/>
    <property type="match status" value="1"/>
</dbReference>
<evidence type="ECO:0000256" key="1">
    <source>
        <dbReference type="ARBA" id="ARBA00005059"/>
    </source>
</evidence>
<dbReference type="InterPro" id="IPR006151">
    <property type="entry name" value="Shikm_DH/Glu-tRNA_Rdtase"/>
</dbReference>
<feature type="domain" description="Glutamyl-tRNA reductase N-terminal" evidence="10">
    <location>
        <begin position="6"/>
        <end position="155"/>
    </location>
</feature>
<evidence type="ECO:0000256" key="4">
    <source>
        <dbReference type="ARBA" id="ARBA00022857"/>
    </source>
</evidence>
<comment type="catalytic activity">
    <reaction evidence="7">
        <text>(S)-4-amino-5-oxopentanoate + tRNA(Glu) + NADP(+) = L-glutamyl-tRNA(Glu) + NADPH + H(+)</text>
        <dbReference type="Rhea" id="RHEA:12344"/>
        <dbReference type="Rhea" id="RHEA-COMP:9663"/>
        <dbReference type="Rhea" id="RHEA-COMP:9680"/>
        <dbReference type="ChEBI" id="CHEBI:15378"/>
        <dbReference type="ChEBI" id="CHEBI:57501"/>
        <dbReference type="ChEBI" id="CHEBI:57783"/>
        <dbReference type="ChEBI" id="CHEBI:58349"/>
        <dbReference type="ChEBI" id="CHEBI:78442"/>
        <dbReference type="ChEBI" id="CHEBI:78520"/>
        <dbReference type="EC" id="1.2.1.70"/>
    </reaction>
</comment>
<keyword evidence="5" id="KW-0560">Oxidoreductase</keyword>
<dbReference type="Pfam" id="PF01488">
    <property type="entry name" value="Shikimate_DH"/>
    <property type="match status" value="1"/>
</dbReference>
<dbReference type="NCBIfam" id="TIGR01035">
    <property type="entry name" value="hemA"/>
    <property type="match status" value="1"/>
</dbReference>
<dbReference type="FunFam" id="3.40.50.720:FF:000031">
    <property type="entry name" value="Glutamyl-tRNA reductase"/>
    <property type="match status" value="1"/>
</dbReference>